<feature type="region of interest" description="Disordered" evidence="1">
    <location>
        <begin position="124"/>
        <end position="173"/>
    </location>
</feature>
<comment type="caution">
    <text evidence="3">The sequence shown here is derived from an EMBL/GenBank/DDBJ whole genome shotgun (WGS) entry which is preliminary data.</text>
</comment>
<name>A0A9P9FIF9_9HYPO</name>
<feature type="chain" id="PRO_5040295688" evidence="2">
    <location>
        <begin position="22"/>
        <end position="215"/>
    </location>
</feature>
<protein>
    <submittedName>
        <fullName evidence="3">Uncharacterized protein</fullName>
    </submittedName>
</protein>
<sequence length="215" mass="22893">MMHLLIKTLFEVLNTLPGLQTHAPSDGGVRPVGVCLLAGLLRTCPSSRQNPRHRGAEMASFSLGFCQAAQTALEKTHLLDFLRFISLSRSYVLKLIPSTYRNRGIFSPTRHCIVVQLSRENAAPASSSSRPAPAFIIGSGSHHAPHRPGCPVSQSTPSDPAYLRSTGSPPGTIKIGTGHRSIITSLGDCFQVVSRVATVSTTAFGVQASGVESYT</sequence>
<keyword evidence="4" id="KW-1185">Reference proteome</keyword>
<dbReference type="Proteomes" id="UP000717696">
    <property type="component" value="Unassembled WGS sequence"/>
</dbReference>
<feature type="compositionally biased region" description="Low complexity" evidence="1">
    <location>
        <begin position="124"/>
        <end position="134"/>
    </location>
</feature>
<gene>
    <name evidence="3" type="ORF">B0J13DRAFT_21727</name>
</gene>
<accession>A0A9P9FIF9</accession>
<proteinExistence type="predicted"/>
<organism evidence="3 4">
    <name type="scientific">Dactylonectria estremocensis</name>
    <dbReference type="NCBI Taxonomy" id="1079267"/>
    <lineage>
        <taxon>Eukaryota</taxon>
        <taxon>Fungi</taxon>
        <taxon>Dikarya</taxon>
        <taxon>Ascomycota</taxon>
        <taxon>Pezizomycotina</taxon>
        <taxon>Sordariomycetes</taxon>
        <taxon>Hypocreomycetidae</taxon>
        <taxon>Hypocreales</taxon>
        <taxon>Nectriaceae</taxon>
        <taxon>Dactylonectria</taxon>
    </lineage>
</organism>
<feature type="signal peptide" evidence="2">
    <location>
        <begin position="1"/>
        <end position="21"/>
    </location>
</feature>
<evidence type="ECO:0000256" key="1">
    <source>
        <dbReference type="SAM" id="MobiDB-lite"/>
    </source>
</evidence>
<keyword evidence="2" id="KW-0732">Signal</keyword>
<reference evidence="3" key="1">
    <citation type="journal article" date="2021" name="Nat. Commun.">
        <title>Genetic determinants of endophytism in the Arabidopsis root mycobiome.</title>
        <authorList>
            <person name="Mesny F."/>
            <person name="Miyauchi S."/>
            <person name="Thiergart T."/>
            <person name="Pickel B."/>
            <person name="Atanasova L."/>
            <person name="Karlsson M."/>
            <person name="Huettel B."/>
            <person name="Barry K.W."/>
            <person name="Haridas S."/>
            <person name="Chen C."/>
            <person name="Bauer D."/>
            <person name="Andreopoulos W."/>
            <person name="Pangilinan J."/>
            <person name="LaButti K."/>
            <person name="Riley R."/>
            <person name="Lipzen A."/>
            <person name="Clum A."/>
            <person name="Drula E."/>
            <person name="Henrissat B."/>
            <person name="Kohler A."/>
            <person name="Grigoriev I.V."/>
            <person name="Martin F.M."/>
            <person name="Hacquard S."/>
        </authorList>
    </citation>
    <scope>NUCLEOTIDE SEQUENCE</scope>
    <source>
        <strain evidence="3">MPI-CAGE-AT-0021</strain>
    </source>
</reference>
<evidence type="ECO:0000256" key="2">
    <source>
        <dbReference type="SAM" id="SignalP"/>
    </source>
</evidence>
<evidence type="ECO:0000313" key="3">
    <source>
        <dbReference type="EMBL" id="KAH7162842.1"/>
    </source>
</evidence>
<dbReference type="EMBL" id="JAGMUU010000001">
    <property type="protein sequence ID" value="KAH7162842.1"/>
    <property type="molecule type" value="Genomic_DNA"/>
</dbReference>
<dbReference type="AlphaFoldDB" id="A0A9P9FIF9"/>
<evidence type="ECO:0000313" key="4">
    <source>
        <dbReference type="Proteomes" id="UP000717696"/>
    </source>
</evidence>